<name>A0A939D8G1_CLOAM</name>
<dbReference type="CDD" id="cd12913">
    <property type="entry name" value="PDC1_MCP_like"/>
    <property type="match status" value="1"/>
</dbReference>
<dbReference type="Pfam" id="PF22673">
    <property type="entry name" value="MCP-like_PDC_1"/>
    <property type="match status" value="1"/>
</dbReference>
<proteinExistence type="inferred from homology"/>
<dbReference type="EMBL" id="JAFJZZ010000002">
    <property type="protein sequence ID" value="MBN7773002.1"/>
    <property type="molecule type" value="Genomic_DNA"/>
</dbReference>
<keyword evidence="9" id="KW-1185">Reference proteome</keyword>
<dbReference type="InterPro" id="IPR051310">
    <property type="entry name" value="MCP_chemotaxis"/>
</dbReference>
<dbReference type="PROSITE" id="PS50111">
    <property type="entry name" value="CHEMOTAXIS_TRANSDUC_2"/>
    <property type="match status" value="1"/>
</dbReference>
<feature type="transmembrane region" description="Helical" evidence="5">
    <location>
        <begin position="315"/>
        <end position="338"/>
    </location>
</feature>
<keyword evidence="5" id="KW-0812">Transmembrane</keyword>
<keyword evidence="4" id="KW-0175">Coiled coil</keyword>
<keyword evidence="1" id="KW-0145">Chemotaxis</keyword>
<keyword evidence="5" id="KW-1133">Transmembrane helix</keyword>
<dbReference type="SUPFAM" id="SSF58104">
    <property type="entry name" value="Methyl-accepting chemotaxis protein (MCP) signaling domain"/>
    <property type="match status" value="1"/>
</dbReference>
<sequence>MNQGSVQWNHKLSVRIPLINSIIILIVILVMCTTLSVLTGMTVTNLTKEEIASIADSNSQEVISYFNNMLIFSEALSYDVERYQSLDQASADKMLRQSLQDALKNDKIFSAYYAFEPNAYFPDTPKGLSYYAFKDGNSILMDVYNDYDVYSTGDYYAPAKEMLKTHVTAPYSYELSTGETVWMVTLSTPILNEGGKFIGVANCDILTNSFGGLNYDTGGYKSSCSYIVTQDGTCIANTADKESIGQILKVVSDNKEISQAVANSKEILTENDNPYDKGKNAWIFHEPLTLSGTDLAWSSAFVVNKGEALAAVTKITVVLTAIGIVGLIVLVACSALFLKKGLAPISSVMKLGEKMGRCDLKSEAFQIPKTKDELGQLANIFHGTSLTLSGYISDISNLLRNISNGNLQVEVKKDYIGDFEAIKDALNHILSSLNDIFKEMQTVAEQVSTGADQVSVGAQELSQGAILQASSIEELSAKIMEISDQVKQSTENAGIANERAETVGTEIETSNQQMHQLLAAMDDITQKSGEIGKIIKTIEDIAFQTNILALNAAVEAARAGEAGKGFAVVADEVRNLASKSAEAAKDTTALIEGSLHSINEGARIAEVTAASLGTVVLGTKDIVESIGEISVKSKDQSVALEEVTLGIDQISSVVQNNAATAEESAASSQELSAQAQLLKDLIGRFNLKN</sequence>
<protein>
    <submittedName>
        <fullName evidence="8">Methyl-accepting chemotaxis protein</fullName>
    </submittedName>
</protein>
<dbReference type="Gene3D" id="1.10.287.950">
    <property type="entry name" value="Methyl-accepting chemotaxis protein"/>
    <property type="match status" value="1"/>
</dbReference>
<evidence type="ECO:0000313" key="8">
    <source>
        <dbReference type="EMBL" id="MBN7773002.1"/>
    </source>
</evidence>
<dbReference type="CDD" id="cd11386">
    <property type="entry name" value="MCP_signal"/>
    <property type="match status" value="1"/>
</dbReference>
<dbReference type="GO" id="GO:0006935">
    <property type="term" value="P:chemotaxis"/>
    <property type="evidence" value="ECO:0007669"/>
    <property type="project" value="UniProtKB-KW"/>
</dbReference>
<dbReference type="InterPro" id="IPR003660">
    <property type="entry name" value="HAMP_dom"/>
</dbReference>
<accession>A0A939D8G1</accession>
<keyword evidence="3" id="KW-0807">Transducer</keyword>
<dbReference type="SMART" id="SM00283">
    <property type="entry name" value="MA"/>
    <property type="match status" value="1"/>
</dbReference>
<dbReference type="InterPro" id="IPR004089">
    <property type="entry name" value="MCPsignal_dom"/>
</dbReference>
<evidence type="ECO:0000259" key="6">
    <source>
        <dbReference type="PROSITE" id="PS50111"/>
    </source>
</evidence>
<dbReference type="Gene3D" id="3.30.450.20">
    <property type="entry name" value="PAS domain"/>
    <property type="match status" value="1"/>
</dbReference>
<organism evidence="8 9">
    <name type="scientific">Clostridium aminobutyricum</name>
    <dbReference type="NCBI Taxonomy" id="33953"/>
    <lineage>
        <taxon>Bacteria</taxon>
        <taxon>Bacillati</taxon>
        <taxon>Bacillota</taxon>
        <taxon>Clostridia</taxon>
        <taxon>Eubacteriales</taxon>
        <taxon>Clostridiaceae</taxon>
        <taxon>Clostridium</taxon>
    </lineage>
</organism>
<dbReference type="GO" id="GO:0016020">
    <property type="term" value="C:membrane"/>
    <property type="evidence" value="ECO:0007669"/>
    <property type="project" value="InterPro"/>
</dbReference>
<feature type="coiled-coil region" evidence="4">
    <location>
        <begin position="472"/>
        <end position="527"/>
    </location>
</feature>
<reference evidence="8" key="1">
    <citation type="submission" date="2021-02" db="EMBL/GenBank/DDBJ databases">
        <title>Abyssanaerobacter marinus gen.nov., sp., nov, anaerobic bacterium isolated from the Onnuri vent field of Indian Ocean and suggestion of Mogibacteriaceae fam. nov., and proposal of reclassification of ambiguous this family's genus member.</title>
        <authorList>
            <person name="Kim Y.J."/>
            <person name="Yang J.-A."/>
        </authorList>
    </citation>
    <scope>NUCLEOTIDE SEQUENCE</scope>
    <source>
        <strain evidence="8">DSM 2634</strain>
    </source>
</reference>
<feature type="domain" description="Methyl-accepting transducer" evidence="6">
    <location>
        <begin position="443"/>
        <end position="672"/>
    </location>
</feature>
<evidence type="ECO:0000259" key="7">
    <source>
        <dbReference type="PROSITE" id="PS50885"/>
    </source>
</evidence>
<dbReference type="PANTHER" id="PTHR43531">
    <property type="entry name" value="PROTEIN ICFG"/>
    <property type="match status" value="1"/>
</dbReference>
<gene>
    <name evidence="8" type="ORF">JYB65_06485</name>
</gene>
<evidence type="ECO:0000256" key="4">
    <source>
        <dbReference type="SAM" id="Coils"/>
    </source>
</evidence>
<dbReference type="PANTHER" id="PTHR43531:SF11">
    <property type="entry name" value="METHYL-ACCEPTING CHEMOTAXIS PROTEIN 3"/>
    <property type="match status" value="1"/>
</dbReference>
<dbReference type="AlphaFoldDB" id="A0A939D8G1"/>
<comment type="caution">
    <text evidence="8">The sequence shown here is derived from an EMBL/GenBank/DDBJ whole genome shotgun (WGS) entry which is preliminary data.</text>
</comment>
<keyword evidence="5" id="KW-0472">Membrane</keyword>
<feature type="domain" description="HAMP" evidence="7">
    <location>
        <begin position="386"/>
        <end position="438"/>
    </location>
</feature>
<evidence type="ECO:0000256" key="2">
    <source>
        <dbReference type="ARBA" id="ARBA00029447"/>
    </source>
</evidence>
<feature type="transmembrane region" description="Helical" evidence="5">
    <location>
        <begin position="18"/>
        <end position="38"/>
    </location>
</feature>
<dbReference type="Pfam" id="PF00015">
    <property type="entry name" value="MCPsignal"/>
    <property type="match status" value="1"/>
</dbReference>
<dbReference type="RefSeq" id="WP_206581846.1">
    <property type="nucleotide sequence ID" value="NZ_JAFJZZ010000002.1"/>
</dbReference>
<dbReference type="Pfam" id="PF18947">
    <property type="entry name" value="HAMP_2"/>
    <property type="match status" value="1"/>
</dbReference>
<evidence type="ECO:0000256" key="5">
    <source>
        <dbReference type="SAM" id="Phobius"/>
    </source>
</evidence>
<dbReference type="Proteomes" id="UP000664545">
    <property type="component" value="Unassembled WGS sequence"/>
</dbReference>
<dbReference type="GO" id="GO:0007165">
    <property type="term" value="P:signal transduction"/>
    <property type="evidence" value="ECO:0007669"/>
    <property type="project" value="UniProtKB-KW"/>
</dbReference>
<comment type="similarity">
    <text evidence="2">Belongs to the methyl-accepting chemotaxis (MCP) protein family.</text>
</comment>
<evidence type="ECO:0000256" key="3">
    <source>
        <dbReference type="PROSITE-ProRule" id="PRU00284"/>
    </source>
</evidence>
<evidence type="ECO:0000256" key="1">
    <source>
        <dbReference type="ARBA" id="ARBA00022500"/>
    </source>
</evidence>
<evidence type="ECO:0000313" key="9">
    <source>
        <dbReference type="Proteomes" id="UP000664545"/>
    </source>
</evidence>
<dbReference type="PROSITE" id="PS50885">
    <property type="entry name" value="HAMP"/>
    <property type="match status" value="1"/>
</dbReference>